<keyword evidence="7" id="KW-1185">Reference proteome</keyword>
<dbReference type="PRINTS" id="PR00301">
    <property type="entry name" value="HEATSHOCK70"/>
</dbReference>
<dbReference type="SUPFAM" id="SSF100920">
    <property type="entry name" value="Heat shock protein 70kD (HSP70), peptide-binding domain"/>
    <property type="match status" value="1"/>
</dbReference>
<evidence type="ECO:0000256" key="4">
    <source>
        <dbReference type="RuleBase" id="RU003322"/>
    </source>
</evidence>
<evidence type="ECO:0000313" key="7">
    <source>
        <dbReference type="Proteomes" id="UP000288716"/>
    </source>
</evidence>
<protein>
    <submittedName>
        <fullName evidence="6">Molecular chaperone Hsp70-like protein</fullName>
    </submittedName>
</protein>
<feature type="coiled-coil region" evidence="5">
    <location>
        <begin position="597"/>
        <end position="624"/>
    </location>
</feature>
<dbReference type="Gene3D" id="2.60.34.10">
    <property type="entry name" value="Substrate Binding Domain Of DNAk, Chain A, domain 1"/>
    <property type="match status" value="1"/>
</dbReference>
<dbReference type="Gene3D" id="3.30.420.40">
    <property type="match status" value="2"/>
</dbReference>
<keyword evidence="2 4" id="KW-0547">Nucleotide-binding</keyword>
<dbReference type="Proteomes" id="UP000288716">
    <property type="component" value="Unassembled WGS sequence"/>
</dbReference>
<dbReference type="Gene3D" id="3.90.640.10">
    <property type="entry name" value="Actin, Chain A, domain 4"/>
    <property type="match status" value="1"/>
</dbReference>
<dbReference type="PANTHER" id="PTHR19375">
    <property type="entry name" value="HEAT SHOCK PROTEIN 70KDA"/>
    <property type="match status" value="1"/>
</dbReference>
<gene>
    <name evidence="6" type="ORF">B4U80_13380</name>
</gene>
<comment type="similarity">
    <text evidence="1 4">Belongs to the heat shock protein 70 family.</text>
</comment>
<keyword evidence="5" id="KW-0175">Coiled coil</keyword>
<sequence length="633" mass="72182">MFDDEVGKINVWCHNNNLLMEDLREKKKEIENLNEQVKTVIAKNETEPVYVGIDFGASKCSISVIERNEVKLIDLDDGCLMPSIVSFEKNILVGNEAKKRISNEKTIFHVKQFLGRAIDDKFRQGANFLPFKVNTKHDRVIFEIPHEANGNENVNAEEVASIILMKLKLNAEYCLNKSVANVSITVPAHFTATQRRATYNAALTAGFQDIHLVNDNDALIFTHLMESSSTQTTAKEITVVTISMGLAYFNISVATVKNNCFDISAVWNENIGGRDFDRKLRDLLNIDYKQKHSLIRTLILGKCEQAKIKLSSDMKTEIELHNLSSSFENFAITRQEYEACCETLFFKIKQLITEAMKHAITLGNEVAVILGGAATKMPQIRNMLIDLNVSYCSDHDFSRGAAIHCAHMNNDKLRESTVKNKIYFGYKFEANNSTVYVDSGTCLPCKKSFDVFVKYSLQRSLEMKIIEREFKNRRIYNETKIFSSSIGLAKKGTFGIKGEININESGLLHVNIYDNETKETKKFYLNNEVTSEIIETMKKSVSRRLTCLVSRNEKKKQLIYYLNGFLDMIHEIKLNTNKHDVDEIKRSLLGTLEWLNSYQQANEIENKQNEIAKLLNEILEYTNVKNAALNPDN</sequence>
<dbReference type="GO" id="GO:0140662">
    <property type="term" value="F:ATP-dependent protein folding chaperone"/>
    <property type="evidence" value="ECO:0007669"/>
    <property type="project" value="InterPro"/>
</dbReference>
<dbReference type="GO" id="GO:0005524">
    <property type="term" value="F:ATP binding"/>
    <property type="evidence" value="ECO:0007669"/>
    <property type="project" value="UniProtKB-KW"/>
</dbReference>
<evidence type="ECO:0000313" key="6">
    <source>
        <dbReference type="EMBL" id="RWS23422.1"/>
    </source>
</evidence>
<feature type="coiled-coil region" evidence="5">
    <location>
        <begin position="16"/>
        <end position="47"/>
    </location>
</feature>
<evidence type="ECO:0000256" key="3">
    <source>
        <dbReference type="ARBA" id="ARBA00022840"/>
    </source>
</evidence>
<reference evidence="6 7" key="1">
    <citation type="journal article" date="2018" name="Gigascience">
        <title>Genomes of trombidid mites reveal novel predicted allergens and laterally-transferred genes associated with secondary metabolism.</title>
        <authorList>
            <person name="Dong X."/>
            <person name="Chaisiri K."/>
            <person name="Xia D."/>
            <person name="Armstrong S.D."/>
            <person name="Fang Y."/>
            <person name="Donnelly M.J."/>
            <person name="Kadowaki T."/>
            <person name="McGarry J.W."/>
            <person name="Darby A.C."/>
            <person name="Makepeace B.L."/>
        </authorList>
    </citation>
    <scope>NUCLEOTIDE SEQUENCE [LARGE SCALE GENOMIC DNA]</scope>
    <source>
        <strain evidence="6">UoL-UT</strain>
    </source>
</reference>
<name>A0A443S7B7_9ACAR</name>
<dbReference type="InterPro" id="IPR029047">
    <property type="entry name" value="HSP70_peptide-bd_sf"/>
</dbReference>
<evidence type="ECO:0000256" key="5">
    <source>
        <dbReference type="SAM" id="Coils"/>
    </source>
</evidence>
<proteinExistence type="inferred from homology"/>
<dbReference type="EMBL" id="NCKV01006478">
    <property type="protein sequence ID" value="RWS23422.1"/>
    <property type="molecule type" value="Genomic_DNA"/>
</dbReference>
<dbReference type="STRING" id="299467.A0A443S7B7"/>
<evidence type="ECO:0000256" key="1">
    <source>
        <dbReference type="ARBA" id="ARBA00007381"/>
    </source>
</evidence>
<dbReference type="InterPro" id="IPR043129">
    <property type="entry name" value="ATPase_NBD"/>
</dbReference>
<dbReference type="InterPro" id="IPR013126">
    <property type="entry name" value="Hsp_70_fam"/>
</dbReference>
<organism evidence="6 7">
    <name type="scientific">Leptotrombidium deliense</name>
    <dbReference type="NCBI Taxonomy" id="299467"/>
    <lineage>
        <taxon>Eukaryota</taxon>
        <taxon>Metazoa</taxon>
        <taxon>Ecdysozoa</taxon>
        <taxon>Arthropoda</taxon>
        <taxon>Chelicerata</taxon>
        <taxon>Arachnida</taxon>
        <taxon>Acari</taxon>
        <taxon>Acariformes</taxon>
        <taxon>Trombidiformes</taxon>
        <taxon>Prostigmata</taxon>
        <taxon>Anystina</taxon>
        <taxon>Parasitengona</taxon>
        <taxon>Trombiculoidea</taxon>
        <taxon>Trombiculidae</taxon>
        <taxon>Leptotrombidium</taxon>
    </lineage>
</organism>
<accession>A0A443S7B7</accession>
<dbReference type="SUPFAM" id="SSF53067">
    <property type="entry name" value="Actin-like ATPase domain"/>
    <property type="match status" value="2"/>
</dbReference>
<dbReference type="VEuPathDB" id="VectorBase:LDEU008618"/>
<dbReference type="Pfam" id="PF00012">
    <property type="entry name" value="HSP70"/>
    <property type="match status" value="1"/>
</dbReference>
<comment type="caution">
    <text evidence="6">The sequence shown here is derived from an EMBL/GenBank/DDBJ whole genome shotgun (WGS) entry which is preliminary data.</text>
</comment>
<dbReference type="OrthoDB" id="6237591at2759"/>
<evidence type="ECO:0000256" key="2">
    <source>
        <dbReference type="ARBA" id="ARBA00022741"/>
    </source>
</evidence>
<dbReference type="AlphaFoldDB" id="A0A443S7B7"/>
<keyword evidence="3 4" id="KW-0067">ATP-binding</keyword>